<protein>
    <submittedName>
        <fullName evidence="1">Uncharacterized protein</fullName>
    </submittedName>
</protein>
<dbReference type="Proteomes" id="UP001196413">
    <property type="component" value="Unassembled WGS sequence"/>
</dbReference>
<gene>
    <name evidence="1" type="ORF">KIN20_016956</name>
</gene>
<comment type="caution">
    <text evidence="1">The sequence shown here is derived from an EMBL/GenBank/DDBJ whole genome shotgun (WGS) entry which is preliminary data.</text>
</comment>
<evidence type="ECO:0000313" key="1">
    <source>
        <dbReference type="EMBL" id="KAJ1358513.1"/>
    </source>
</evidence>
<accession>A0AAD5QNB7</accession>
<reference evidence="1" key="1">
    <citation type="submission" date="2021-06" db="EMBL/GenBank/DDBJ databases">
        <title>Parelaphostrongylus tenuis whole genome reference sequence.</title>
        <authorList>
            <person name="Garwood T.J."/>
            <person name="Larsen P.A."/>
            <person name="Fountain-Jones N.M."/>
            <person name="Garbe J.R."/>
            <person name="Macchietto M.G."/>
            <person name="Kania S.A."/>
            <person name="Gerhold R.W."/>
            <person name="Richards J.E."/>
            <person name="Wolf T.M."/>
        </authorList>
    </citation>
    <scope>NUCLEOTIDE SEQUENCE</scope>
    <source>
        <strain evidence="1">MNPRO001-30</strain>
        <tissue evidence="1">Meninges</tissue>
    </source>
</reference>
<sequence>MLQQLQFSRDLRDLLVIANNARVFLWNKGIPVRISGSVFHQLYKKILVRHWDSRRLG</sequence>
<proteinExistence type="predicted"/>
<dbReference type="AlphaFoldDB" id="A0AAD5QNB7"/>
<keyword evidence="2" id="KW-1185">Reference proteome</keyword>
<dbReference type="EMBL" id="JAHQIW010003392">
    <property type="protein sequence ID" value="KAJ1358513.1"/>
    <property type="molecule type" value="Genomic_DNA"/>
</dbReference>
<evidence type="ECO:0000313" key="2">
    <source>
        <dbReference type="Proteomes" id="UP001196413"/>
    </source>
</evidence>
<name>A0AAD5QNB7_PARTN</name>
<organism evidence="1 2">
    <name type="scientific">Parelaphostrongylus tenuis</name>
    <name type="common">Meningeal worm</name>
    <dbReference type="NCBI Taxonomy" id="148309"/>
    <lineage>
        <taxon>Eukaryota</taxon>
        <taxon>Metazoa</taxon>
        <taxon>Ecdysozoa</taxon>
        <taxon>Nematoda</taxon>
        <taxon>Chromadorea</taxon>
        <taxon>Rhabditida</taxon>
        <taxon>Rhabditina</taxon>
        <taxon>Rhabditomorpha</taxon>
        <taxon>Strongyloidea</taxon>
        <taxon>Metastrongylidae</taxon>
        <taxon>Parelaphostrongylus</taxon>
    </lineage>
</organism>